<sequence>MRKAGLVLAGVLVMTLASCGSRDRVPNLMNLRSGTNGPDEFSILPPKGLEMPEDLAALPEPTPGGTNLTDQNPQADAILALGGKPGAGVNDNALVAYAGRHGMDPNIRASLAAEDLEFRKKHPGKLLERLFNLTTYFNAYRDSWLDQYKELARWRAAGVATPAAPPPASSTVAPRVTTGGTNSEDKFLQ</sequence>
<keyword evidence="3" id="KW-1185">Reference proteome</keyword>
<evidence type="ECO:0000313" key="2">
    <source>
        <dbReference type="EMBL" id="NBZ89613.1"/>
    </source>
</evidence>
<reference evidence="2" key="1">
    <citation type="submission" date="2020-01" db="EMBL/GenBank/DDBJ databases">
        <authorList>
            <person name="Chen W.-M."/>
        </authorList>
    </citation>
    <scope>NUCLEOTIDE SEQUENCE</scope>
    <source>
        <strain evidence="2">CYK-10</strain>
    </source>
</reference>
<feature type="region of interest" description="Disordered" evidence="1">
    <location>
        <begin position="160"/>
        <end position="189"/>
    </location>
</feature>
<evidence type="ECO:0000313" key="3">
    <source>
        <dbReference type="Proteomes" id="UP001193501"/>
    </source>
</evidence>
<dbReference type="PROSITE" id="PS51257">
    <property type="entry name" value="PROKAR_LIPOPROTEIN"/>
    <property type="match status" value="1"/>
</dbReference>
<dbReference type="Pfam" id="PF11233">
    <property type="entry name" value="DUF3035"/>
    <property type="match status" value="1"/>
</dbReference>
<organism evidence="2 3">
    <name type="scientific">Stagnihabitans tardus</name>
    <dbReference type="NCBI Taxonomy" id="2699202"/>
    <lineage>
        <taxon>Bacteria</taxon>
        <taxon>Pseudomonadati</taxon>
        <taxon>Pseudomonadota</taxon>
        <taxon>Alphaproteobacteria</taxon>
        <taxon>Rhodobacterales</taxon>
        <taxon>Paracoccaceae</taxon>
        <taxon>Stagnihabitans</taxon>
    </lineage>
</organism>
<comment type="caution">
    <text evidence="2">The sequence shown here is derived from an EMBL/GenBank/DDBJ whole genome shotgun (WGS) entry which is preliminary data.</text>
</comment>
<protein>
    <submittedName>
        <fullName evidence="2">DUF3035 domain-containing protein</fullName>
    </submittedName>
</protein>
<gene>
    <name evidence="2" type="ORF">GV832_18650</name>
</gene>
<dbReference type="EMBL" id="JAABNR010000027">
    <property type="protein sequence ID" value="NBZ89613.1"/>
    <property type="molecule type" value="Genomic_DNA"/>
</dbReference>
<evidence type="ECO:0000256" key="1">
    <source>
        <dbReference type="SAM" id="MobiDB-lite"/>
    </source>
</evidence>
<dbReference type="RefSeq" id="WP_168776413.1">
    <property type="nucleotide sequence ID" value="NZ_JAABNR010000027.1"/>
</dbReference>
<proteinExistence type="predicted"/>
<name>A0AAE5BXQ9_9RHOB</name>
<dbReference type="Proteomes" id="UP001193501">
    <property type="component" value="Unassembled WGS sequence"/>
</dbReference>
<dbReference type="AlphaFoldDB" id="A0AAE5BXQ9"/>
<accession>A0AAE5BXQ9</accession>
<dbReference type="InterPro" id="IPR021395">
    <property type="entry name" value="DUF3035"/>
</dbReference>